<comment type="caution">
    <text evidence="2">The sequence shown here is derived from an EMBL/GenBank/DDBJ whole genome shotgun (WGS) entry which is preliminary data.</text>
</comment>
<sequence length="141" mass="16333">MEIIPDRSHARRRDRHGRGLRGPILPLSVPSWKTRSNRFDELIALELATYRRFYEEDMKKLDFAVIDVPETDPSPWEDGIPLARYLPFHKGGDIVARLVFYRMPILMSAVRSPDPRYFIHAVVTEQLASALGKDPEDIDFI</sequence>
<proteinExistence type="predicted"/>
<dbReference type="RefSeq" id="WP_022866087.1">
    <property type="nucleotide sequence ID" value="NZ_CAMYCL010000001.1"/>
</dbReference>
<protein>
    <submittedName>
        <fullName evidence="2">Metallopeptidase family protein</fullName>
    </submittedName>
</protein>
<organism evidence="2 4">
    <name type="scientific">Actinotignum urinale</name>
    <dbReference type="NCBI Taxonomy" id="190146"/>
    <lineage>
        <taxon>Bacteria</taxon>
        <taxon>Bacillati</taxon>
        <taxon>Actinomycetota</taxon>
        <taxon>Actinomycetes</taxon>
        <taxon>Actinomycetales</taxon>
        <taxon>Actinomycetaceae</taxon>
        <taxon>Actinotignum</taxon>
    </lineage>
</organism>
<dbReference type="Proteomes" id="UP001275049">
    <property type="component" value="Unassembled WGS sequence"/>
</dbReference>
<dbReference type="SUPFAM" id="SSF55486">
    <property type="entry name" value="Metalloproteases ('zincins'), catalytic domain"/>
    <property type="match status" value="1"/>
</dbReference>
<dbReference type="CDD" id="cd12954">
    <property type="entry name" value="MMP_TTHA0227_like_1"/>
    <property type="match status" value="1"/>
</dbReference>
<dbReference type="AlphaFoldDB" id="A0AAW9HKF3"/>
<name>A0AAW9HKF3_9ACTO</name>
<evidence type="ECO:0000313" key="4">
    <source>
        <dbReference type="Proteomes" id="UP001281731"/>
    </source>
</evidence>
<dbReference type="EMBL" id="JAWNGC010000001">
    <property type="protein sequence ID" value="MDY5154126.1"/>
    <property type="molecule type" value="Genomic_DNA"/>
</dbReference>
<accession>A0AAW9HKF3</accession>
<dbReference type="InterPro" id="IPR038555">
    <property type="entry name" value="Zincin_1_sf"/>
</dbReference>
<dbReference type="EMBL" id="JAWNGA010000004">
    <property type="protein sequence ID" value="MDY5132802.1"/>
    <property type="molecule type" value="Genomic_DNA"/>
</dbReference>
<evidence type="ECO:0000313" key="3">
    <source>
        <dbReference type="Proteomes" id="UP001275049"/>
    </source>
</evidence>
<evidence type="ECO:0000313" key="1">
    <source>
        <dbReference type="EMBL" id="MDY5132802.1"/>
    </source>
</evidence>
<dbReference type="Gene3D" id="3.30.2010.20">
    <property type="match status" value="1"/>
</dbReference>
<keyword evidence="3" id="KW-1185">Reference proteome</keyword>
<gene>
    <name evidence="2" type="ORF">R6G80_00050</name>
    <name evidence="1" type="ORF">R6G86_03460</name>
</gene>
<dbReference type="Proteomes" id="UP001281731">
    <property type="component" value="Unassembled WGS sequence"/>
</dbReference>
<evidence type="ECO:0000313" key="2">
    <source>
        <dbReference type="EMBL" id="MDY5154126.1"/>
    </source>
</evidence>
<reference evidence="2 3" key="1">
    <citation type="submission" date="2023-10" db="EMBL/GenBank/DDBJ databases">
        <title>Whole Genome based description of the genera Actinobaculum and Actinotignum reveals a complex phylogenetic relationship within the species included in the genus Actinotignum.</title>
        <authorList>
            <person name="Jensen C.S."/>
            <person name="Dargis R."/>
            <person name="Kemp M."/>
            <person name="Christensen J.J."/>
        </authorList>
    </citation>
    <scope>NUCLEOTIDE SEQUENCE</scope>
    <source>
        <strain evidence="2">SLA_B511</strain>
        <strain evidence="1 3">SLA_B974</strain>
    </source>
</reference>